<accession>A0ABQ7EAD9</accession>
<keyword evidence="4" id="KW-1185">Reference proteome</keyword>
<name>A0ABQ7EAD9_BRACR</name>
<evidence type="ECO:0000256" key="1">
    <source>
        <dbReference type="SAM" id="MobiDB-lite"/>
    </source>
</evidence>
<dbReference type="InterPro" id="IPR036047">
    <property type="entry name" value="F-box-like_dom_sf"/>
</dbReference>
<dbReference type="SUPFAM" id="SSF81383">
    <property type="entry name" value="F-box domain"/>
    <property type="match status" value="1"/>
</dbReference>
<feature type="region of interest" description="Disordered" evidence="1">
    <location>
        <begin position="1"/>
        <end position="20"/>
    </location>
</feature>
<feature type="domain" description="F-box" evidence="2">
    <location>
        <begin position="18"/>
        <end position="64"/>
    </location>
</feature>
<gene>
    <name evidence="3" type="ORF">DY000_02027923</name>
</gene>
<dbReference type="InterPro" id="IPR006652">
    <property type="entry name" value="Kelch_1"/>
</dbReference>
<dbReference type="InterPro" id="IPR001810">
    <property type="entry name" value="F-box_dom"/>
</dbReference>
<dbReference type="Pfam" id="PF25210">
    <property type="entry name" value="Kelch_FKB95"/>
    <property type="match status" value="2"/>
</dbReference>
<dbReference type="SMART" id="SM00256">
    <property type="entry name" value="FBOX"/>
    <property type="match status" value="1"/>
</dbReference>
<dbReference type="SMART" id="SM00612">
    <property type="entry name" value="Kelch"/>
    <property type="match status" value="2"/>
</dbReference>
<dbReference type="EMBL" id="QGKV02000299">
    <property type="protein sequence ID" value="KAF3593498.1"/>
    <property type="molecule type" value="Genomic_DNA"/>
</dbReference>
<dbReference type="PROSITE" id="PS50181">
    <property type="entry name" value="FBOX"/>
    <property type="match status" value="1"/>
</dbReference>
<dbReference type="Pfam" id="PF00646">
    <property type="entry name" value="F-box"/>
    <property type="match status" value="1"/>
</dbReference>
<sequence length="608" mass="68741">MRYYSTAPSSSCREPSSSPSFSSLPDEIAANCLARVSKSQYRSISSVSKGFYSLLSSPEIYAARSQIGATEPRLYLCCESLRTATRCYSWYNLMSLDDDDITKKGDAFISVEGAEIEMKTELRLVPVKDSSFQLRARSKEANLAVGSEIYQIGGINKQGKRSRSVCVLDCRSHTQRRAPRMRVARECAKACLLDGSIYVMGGTRKCESWGEVFDLKSQTWKKELLPSPTGDEFDCKFELLVLGAKIYVITEHNNKYAYDPKQGRWLLLLEMGFAGLEWILETCGVCWYNLMSLDDDDDITKKGDAFISVEGAEIEMKTELRLVPVKDSSFQLRARSKEANLAVGSEIYQIGGINKQGKRSRSVCVLDCRSHTQRRAPRMRVARECAKACLLDGSIYVMGGTRKCESWGEVFDLKSQTWKKELLPSPTGDEFDCKFELLVLGAKIYVITEHNNKYAYDPKQGRWLLLLEMGFAGLEWILETCGVWCVLDNLVFKEFSDDLFWYDVTCEKWVIVEGLEALCDTKFCCCYRMIQLVNYGGKLVIVWLVTPQPVLRRNKPPVFPEEKTCFAVIRLEKRLTSSGLAISGEIERLSFSLVHGSYNPLTCLSVLL</sequence>
<dbReference type="InterPro" id="IPR057499">
    <property type="entry name" value="Kelch_FKB95"/>
</dbReference>
<dbReference type="InterPro" id="IPR015915">
    <property type="entry name" value="Kelch-typ_b-propeller"/>
</dbReference>
<dbReference type="Proteomes" id="UP000266723">
    <property type="component" value="Unassembled WGS sequence"/>
</dbReference>
<reference evidence="3 4" key="1">
    <citation type="journal article" date="2020" name="BMC Genomics">
        <title>Intraspecific diversification of the crop wild relative Brassica cretica Lam. using demographic model selection.</title>
        <authorList>
            <person name="Kioukis A."/>
            <person name="Michalopoulou V.A."/>
            <person name="Briers L."/>
            <person name="Pirintsos S."/>
            <person name="Studholme D.J."/>
            <person name="Pavlidis P."/>
            <person name="Sarris P.F."/>
        </authorList>
    </citation>
    <scope>NUCLEOTIDE SEQUENCE [LARGE SCALE GENOMIC DNA]</scope>
    <source>
        <strain evidence="4">cv. PFS-1207/04</strain>
    </source>
</reference>
<evidence type="ECO:0000313" key="3">
    <source>
        <dbReference type="EMBL" id="KAF3593498.1"/>
    </source>
</evidence>
<comment type="caution">
    <text evidence="3">The sequence shown here is derived from an EMBL/GenBank/DDBJ whole genome shotgun (WGS) entry which is preliminary data.</text>
</comment>
<dbReference type="Gene3D" id="2.120.10.80">
    <property type="entry name" value="Kelch-type beta propeller"/>
    <property type="match status" value="2"/>
</dbReference>
<proteinExistence type="predicted"/>
<dbReference type="PANTHER" id="PTHR24414">
    <property type="entry name" value="F-BOX/KELCH-REPEAT PROTEIN SKIP4"/>
    <property type="match status" value="1"/>
</dbReference>
<protein>
    <recommendedName>
        <fullName evidence="2">F-box domain-containing protein</fullName>
    </recommendedName>
</protein>
<dbReference type="SUPFAM" id="SSF117281">
    <property type="entry name" value="Kelch motif"/>
    <property type="match status" value="2"/>
</dbReference>
<organism evidence="3 4">
    <name type="scientific">Brassica cretica</name>
    <name type="common">Mustard</name>
    <dbReference type="NCBI Taxonomy" id="69181"/>
    <lineage>
        <taxon>Eukaryota</taxon>
        <taxon>Viridiplantae</taxon>
        <taxon>Streptophyta</taxon>
        <taxon>Embryophyta</taxon>
        <taxon>Tracheophyta</taxon>
        <taxon>Spermatophyta</taxon>
        <taxon>Magnoliopsida</taxon>
        <taxon>eudicotyledons</taxon>
        <taxon>Gunneridae</taxon>
        <taxon>Pentapetalae</taxon>
        <taxon>rosids</taxon>
        <taxon>malvids</taxon>
        <taxon>Brassicales</taxon>
        <taxon>Brassicaceae</taxon>
        <taxon>Brassiceae</taxon>
        <taxon>Brassica</taxon>
    </lineage>
</organism>
<dbReference type="PANTHER" id="PTHR24414:SF113">
    <property type="entry name" value="GENOME ASSEMBLY, CHROMOSOME: A03"/>
    <property type="match status" value="1"/>
</dbReference>
<evidence type="ECO:0000313" key="4">
    <source>
        <dbReference type="Proteomes" id="UP000266723"/>
    </source>
</evidence>
<evidence type="ECO:0000259" key="2">
    <source>
        <dbReference type="PROSITE" id="PS50181"/>
    </source>
</evidence>
<dbReference type="InterPro" id="IPR050354">
    <property type="entry name" value="F-box/kelch-repeat_ARATH"/>
</dbReference>